<sequence length="169" mass="19389">MSFMFTELNELSAMDRLKKHTDNPQPLSEILLYYLSPICPPENYSELFDISLTIENEMIRKKIMNLTLTGAPTRQNNAYYKTLKECSPHIIDTKNVLPPLHRLGAIYDDRKLSNVLNGIQKGVPLPPITVKFLKDHKTHEYEIVDGIHRYYASVKQGFGKLPVKHHQGG</sequence>
<evidence type="ECO:0000313" key="1">
    <source>
        <dbReference type="EMBL" id="WNG46147.1"/>
    </source>
</evidence>
<organism evidence="1 2">
    <name type="scientific">Archangium minus</name>
    <dbReference type="NCBI Taxonomy" id="83450"/>
    <lineage>
        <taxon>Bacteria</taxon>
        <taxon>Pseudomonadati</taxon>
        <taxon>Myxococcota</taxon>
        <taxon>Myxococcia</taxon>
        <taxon>Myxococcales</taxon>
        <taxon>Cystobacterineae</taxon>
        <taxon>Archangiaceae</taxon>
        <taxon>Archangium</taxon>
    </lineage>
</organism>
<reference evidence="1 2" key="1">
    <citation type="submission" date="2019-08" db="EMBL/GenBank/DDBJ databases">
        <title>Archangium and Cystobacter genomes.</title>
        <authorList>
            <person name="Chen I.-C.K."/>
            <person name="Wielgoss S."/>
        </authorList>
    </citation>
    <scope>NUCLEOTIDE SEQUENCE [LARGE SCALE GENOMIC DNA]</scope>
    <source>
        <strain evidence="1 2">Cbm 6</strain>
    </source>
</reference>
<accession>A0ABY9WVC1</accession>
<dbReference type="CDD" id="cd16387">
    <property type="entry name" value="ParB_N_Srx"/>
    <property type="match status" value="1"/>
</dbReference>
<protein>
    <recommendedName>
        <fullName evidence="3">ParB/Sulfiredoxin domain-containing protein</fullName>
    </recommendedName>
</protein>
<dbReference type="SUPFAM" id="SSF110849">
    <property type="entry name" value="ParB/Sulfiredoxin"/>
    <property type="match status" value="1"/>
</dbReference>
<dbReference type="EMBL" id="CP043494">
    <property type="protein sequence ID" value="WNG46147.1"/>
    <property type="molecule type" value="Genomic_DNA"/>
</dbReference>
<gene>
    <name evidence="1" type="ORF">F0U60_20030</name>
</gene>
<evidence type="ECO:0008006" key="3">
    <source>
        <dbReference type="Google" id="ProtNLM"/>
    </source>
</evidence>
<dbReference type="Proteomes" id="UP001611383">
    <property type="component" value="Chromosome"/>
</dbReference>
<name>A0ABY9WVC1_9BACT</name>
<dbReference type="RefSeq" id="WP_395822313.1">
    <property type="nucleotide sequence ID" value="NZ_CP043494.1"/>
</dbReference>
<dbReference type="InterPro" id="IPR036086">
    <property type="entry name" value="ParB/Sulfiredoxin_sf"/>
</dbReference>
<keyword evidence="2" id="KW-1185">Reference proteome</keyword>
<proteinExistence type="predicted"/>
<evidence type="ECO:0000313" key="2">
    <source>
        <dbReference type="Proteomes" id="UP001611383"/>
    </source>
</evidence>
<dbReference type="Gene3D" id="3.90.1530.10">
    <property type="entry name" value="Conserved hypothetical protein from pyrococcus furiosus pfu- 392566-001, ParB domain"/>
    <property type="match status" value="1"/>
</dbReference>